<dbReference type="Pfam" id="PF03524">
    <property type="entry name" value="CagX"/>
    <property type="match status" value="1"/>
</dbReference>
<sequence length="275" mass="29477">MKKLCFIAASLLAAQPALALPSTGSAVLQVSSAMRAATVEPARQGYVNALQVYAFSDGAIYQVYTAPGSITDIALQPGEALIAVASGDTVRWVIGDTTSGTAETKRVHILAKPISAGLSTTLVITTDRRAYHLRLSSTAISTMAGIRWSYPQDELLALKRAAVAAEAAAPIATGLQIDQLNFNYAISGDKPNWRPLRAFDDGRQTYIEFPASLGTGDAPPLFATGADGSVELVNYRQRGRFYIVDRILDRAELRFGLRKQQIVRISRYADGRGGA</sequence>
<evidence type="ECO:0000256" key="1">
    <source>
        <dbReference type="ARBA" id="ARBA00006135"/>
    </source>
</evidence>
<comment type="caution">
    <text evidence="4">The sequence shown here is derived from an EMBL/GenBank/DDBJ whole genome shotgun (WGS) entry which is preliminary data.</text>
</comment>
<keyword evidence="5" id="KW-1185">Reference proteome</keyword>
<accession>A0A2A4FQJ0</accession>
<dbReference type="EMBL" id="NWUF01000029">
    <property type="protein sequence ID" value="PCE40389.1"/>
    <property type="molecule type" value="Genomic_DNA"/>
</dbReference>
<dbReference type="OrthoDB" id="9815808at2"/>
<dbReference type="CDD" id="cd06911">
    <property type="entry name" value="VirB9_CagX_TrbG"/>
    <property type="match status" value="1"/>
</dbReference>
<gene>
    <name evidence="4" type="primary">trbG</name>
    <name evidence="4" type="ORF">COO09_20635</name>
</gene>
<dbReference type="KEGG" id="rdi:CMV14_19810"/>
<evidence type="ECO:0000313" key="5">
    <source>
        <dbReference type="Proteomes" id="UP000218934"/>
    </source>
</evidence>
<dbReference type="InterPro" id="IPR033645">
    <property type="entry name" value="VirB9/CagX/TrbG_C"/>
</dbReference>
<reference evidence="4 5" key="1">
    <citation type="submission" date="2017-09" db="EMBL/GenBank/DDBJ databases">
        <title>The Catabolism of 3,6-Dichlorosalicylic acid is Initiated by the Cytochrome P450 Monooxygenase DsmABC in Rhizorhabdus dicambivorans Ndbn-20.</title>
        <authorList>
            <person name="Na L."/>
        </authorList>
    </citation>
    <scope>NUCLEOTIDE SEQUENCE [LARGE SCALE GENOMIC DNA]</scope>
    <source>
        <strain evidence="4 5">Ndbn-20m</strain>
    </source>
</reference>
<dbReference type="InterPro" id="IPR038161">
    <property type="entry name" value="VirB9/CagX/TrbG_C_sf"/>
</dbReference>
<dbReference type="InterPro" id="IPR010258">
    <property type="entry name" value="Conjugal_tfr_TrbG/VirB9/CagX"/>
</dbReference>
<evidence type="ECO:0000256" key="3">
    <source>
        <dbReference type="SAM" id="SignalP"/>
    </source>
</evidence>
<evidence type="ECO:0000313" key="4">
    <source>
        <dbReference type="EMBL" id="PCE40389.1"/>
    </source>
</evidence>
<feature type="signal peptide" evidence="3">
    <location>
        <begin position="1"/>
        <end position="19"/>
    </location>
</feature>
<dbReference type="Proteomes" id="UP000218934">
    <property type="component" value="Unassembled WGS sequence"/>
</dbReference>
<organism evidence="4 5">
    <name type="scientific">Rhizorhabdus dicambivorans</name>
    <dbReference type="NCBI Taxonomy" id="1850238"/>
    <lineage>
        <taxon>Bacteria</taxon>
        <taxon>Pseudomonadati</taxon>
        <taxon>Pseudomonadota</taxon>
        <taxon>Alphaproteobacteria</taxon>
        <taxon>Sphingomonadales</taxon>
        <taxon>Sphingomonadaceae</taxon>
        <taxon>Rhizorhabdus</taxon>
    </lineage>
</organism>
<feature type="chain" id="PRO_5012020021" evidence="3">
    <location>
        <begin position="20"/>
        <end position="275"/>
    </location>
</feature>
<protein>
    <submittedName>
        <fullName evidence="4">P-type conjugative transfer protein TrbG</fullName>
    </submittedName>
</protein>
<dbReference type="InterPro" id="IPR014142">
    <property type="entry name" value="TrbG_Ti"/>
</dbReference>
<dbReference type="Gene3D" id="2.60.40.2500">
    <property type="match status" value="1"/>
</dbReference>
<comment type="similarity">
    <text evidence="1">Belongs to the TrbG/VirB9 family.</text>
</comment>
<dbReference type="AlphaFoldDB" id="A0A2A4FQJ0"/>
<name>A0A2A4FQJ0_9SPHN</name>
<evidence type="ECO:0000256" key="2">
    <source>
        <dbReference type="ARBA" id="ARBA00022729"/>
    </source>
</evidence>
<dbReference type="NCBIfam" id="TIGR02775">
    <property type="entry name" value="TrbG_Ti"/>
    <property type="match status" value="1"/>
</dbReference>
<dbReference type="RefSeq" id="WP_066966132.1">
    <property type="nucleotide sequence ID" value="NZ_CP023449.1"/>
</dbReference>
<proteinExistence type="inferred from homology"/>
<keyword evidence="2 3" id="KW-0732">Signal</keyword>